<dbReference type="KEGG" id="thyd:TTHT_0200"/>
<dbReference type="Pfam" id="PF13091">
    <property type="entry name" value="PLDc_2"/>
    <property type="match status" value="2"/>
</dbReference>
<dbReference type="EC" id="3.1.4.4" evidence="2"/>
<reference evidence="2 3" key="1">
    <citation type="journal article" date="2012" name="Extremophiles">
        <title>Thermotomaculum hydrothermale gen. nov., sp. nov., a novel heterotrophic thermophile within the phylum Acidobacteria from a deep-sea hydrothermal vent chimney in the Southern Okinawa Trough.</title>
        <authorList>
            <person name="Izumi H."/>
            <person name="Nunoura T."/>
            <person name="Miyazaki M."/>
            <person name="Mino S."/>
            <person name="Toki T."/>
            <person name="Takai K."/>
            <person name="Sako Y."/>
            <person name="Sawabe T."/>
            <person name="Nakagawa S."/>
        </authorList>
    </citation>
    <scope>NUCLEOTIDE SEQUENCE [LARGE SCALE GENOMIC DNA]</scope>
    <source>
        <strain evidence="2 3">AC55</strain>
    </source>
</reference>
<dbReference type="GO" id="GO:0004630">
    <property type="term" value="F:phospholipase D activity"/>
    <property type="evidence" value="ECO:0007669"/>
    <property type="project" value="UniProtKB-EC"/>
</dbReference>
<dbReference type="InterPro" id="IPR025202">
    <property type="entry name" value="PLD-like_dom"/>
</dbReference>
<organism evidence="2 3">
    <name type="scientific">Thermotomaculum hydrothermale</name>
    <dbReference type="NCBI Taxonomy" id="981385"/>
    <lineage>
        <taxon>Bacteria</taxon>
        <taxon>Pseudomonadati</taxon>
        <taxon>Acidobacteriota</taxon>
        <taxon>Holophagae</taxon>
        <taxon>Thermotomaculales</taxon>
        <taxon>Thermotomaculaceae</taxon>
        <taxon>Thermotomaculum</taxon>
    </lineage>
</organism>
<dbReference type="Proteomes" id="UP000595564">
    <property type="component" value="Chromosome"/>
</dbReference>
<evidence type="ECO:0000259" key="1">
    <source>
        <dbReference type="PROSITE" id="PS50035"/>
    </source>
</evidence>
<dbReference type="Gene3D" id="3.30.870.10">
    <property type="entry name" value="Endonuclease Chain A"/>
    <property type="match status" value="2"/>
</dbReference>
<evidence type="ECO:0000313" key="3">
    <source>
        <dbReference type="Proteomes" id="UP000595564"/>
    </source>
</evidence>
<keyword evidence="2" id="KW-0378">Hydrolase</keyword>
<sequence>MKRFFALFLVVLVSFYAFSFEYKGDNFKVIIATSIPVETDLSYGKTAKAYEVWINAIKTANKSIDFSEFYLTGKDRWPLSLVVKEIVNAANRGVKVRFLVDVKMLKNSKELVEYFSKIPNIKVTIFNWKHLTGGINHSKYFIVDNKLCFVGSQNFDWRALKHIHETGILTDEPHIVKALSLIFNADWDYNNGDRKAYEKLRKQKVTFRDDIYLTGSPDRLLPDGMDFSLNELLNMINSAKKSITIQLLNYSTFVHGKTEKFDAISKALIKAANRGVNVKLLVSNWNLRKPGVDSLKELARVKNIEVRFVQIPVSKKEGFIPYARVIHSKVVIVDNKVGWVSTSNFGYDYFYKSRNVEVVLKIKPVLNVLREMFKNLWNSKYAHKLNLKRDYKPPKIT</sequence>
<name>A0A7R6PYA0_9BACT</name>
<accession>A0A7R6PYA0</accession>
<dbReference type="SMART" id="SM00155">
    <property type="entry name" value="PLDc"/>
    <property type="match status" value="2"/>
</dbReference>
<dbReference type="EMBL" id="AP017470">
    <property type="protein sequence ID" value="BBB31828.1"/>
    <property type="molecule type" value="Genomic_DNA"/>
</dbReference>
<gene>
    <name evidence="2" type="ORF">TTHT_0200</name>
</gene>
<dbReference type="RefSeq" id="WP_201328160.1">
    <property type="nucleotide sequence ID" value="NZ_AP017470.1"/>
</dbReference>
<protein>
    <submittedName>
        <fullName evidence="2">Phospholipase D3/4</fullName>
        <ecNumber evidence="2">3.1.4.4</ecNumber>
    </submittedName>
</protein>
<dbReference type="InterPro" id="IPR050874">
    <property type="entry name" value="Diverse_PLD-related"/>
</dbReference>
<dbReference type="PROSITE" id="PS50035">
    <property type="entry name" value="PLD"/>
    <property type="match status" value="2"/>
</dbReference>
<dbReference type="GO" id="GO:0006793">
    <property type="term" value="P:phosphorus metabolic process"/>
    <property type="evidence" value="ECO:0007669"/>
    <property type="project" value="UniProtKB-ARBA"/>
</dbReference>
<keyword evidence="3" id="KW-1185">Reference proteome</keyword>
<proteinExistence type="predicted"/>
<dbReference type="SUPFAM" id="SSF56024">
    <property type="entry name" value="Phospholipase D/nuclease"/>
    <property type="match status" value="2"/>
</dbReference>
<feature type="domain" description="PLD phosphodiesterase" evidence="1">
    <location>
        <begin position="322"/>
        <end position="349"/>
    </location>
</feature>
<dbReference type="InterPro" id="IPR001736">
    <property type="entry name" value="PLipase_D/transphosphatidylase"/>
</dbReference>
<dbReference type="PANTHER" id="PTHR10185:SF17">
    <property type="entry name" value="GM01519P-RELATED"/>
    <property type="match status" value="1"/>
</dbReference>
<feature type="domain" description="PLD phosphodiesterase" evidence="1">
    <location>
        <begin position="132"/>
        <end position="159"/>
    </location>
</feature>
<dbReference type="PANTHER" id="PTHR10185">
    <property type="entry name" value="PHOSPHOLIPASE D - RELATED"/>
    <property type="match status" value="1"/>
</dbReference>
<evidence type="ECO:0000313" key="2">
    <source>
        <dbReference type="EMBL" id="BBB31828.1"/>
    </source>
</evidence>
<dbReference type="AlphaFoldDB" id="A0A7R6PYA0"/>